<organism evidence="1">
    <name type="scientific">bioreactor metagenome</name>
    <dbReference type="NCBI Taxonomy" id="1076179"/>
    <lineage>
        <taxon>unclassified sequences</taxon>
        <taxon>metagenomes</taxon>
        <taxon>ecological metagenomes</taxon>
    </lineage>
</organism>
<dbReference type="AlphaFoldDB" id="A0A645JKS2"/>
<name>A0A645JKS2_9ZZZZ</name>
<reference evidence="1" key="1">
    <citation type="submission" date="2019-08" db="EMBL/GenBank/DDBJ databases">
        <authorList>
            <person name="Kucharzyk K."/>
            <person name="Murdoch R.W."/>
            <person name="Higgins S."/>
            <person name="Loffler F."/>
        </authorList>
    </citation>
    <scope>NUCLEOTIDE SEQUENCE</scope>
</reference>
<sequence length="99" mass="11018">MNCFLDEVTQHLFGNFEVGDHAVFHRADGPDVAGAFPKHAFRFASDVQDLVGAFLDRHDGRFVQNDPQVPHVHQAVGGSEVNSDMGRKKFCQVLSTHRT</sequence>
<protein>
    <submittedName>
        <fullName evidence="1">Uncharacterized protein</fullName>
    </submittedName>
</protein>
<gene>
    <name evidence="1" type="ORF">SDC9_211952</name>
</gene>
<proteinExistence type="predicted"/>
<accession>A0A645JKS2</accession>
<comment type="caution">
    <text evidence="1">The sequence shown here is derived from an EMBL/GenBank/DDBJ whole genome shotgun (WGS) entry which is preliminary data.</text>
</comment>
<evidence type="ECO:0000313" key="1">
    <source>
        <dbReference type="EMBL" id="MPN64181.1"/>
    </source>
</evidence>
<dbReference type="EMBL" id="VSSQ01144692">
    <property type="protein sequence ID" value="MPN64181.1"/>
    <property type="molecule type" value="Genomic_DNA"/>
</dbReference>